<organism evidence="2 3">
    <name type="scientific">Candidatus Daviesbacteria bacterium GW2011_GWC2_40_12</name>
    <dbReference type="NCBI Taxonomy" id="1618431"/>
    <lineage>
        <taxon>Bacteria</taxon>
        <taxon>Candidatus Daviesiibacteriota</taxon>
    </lineage>
</organism>
<dbReference type="AlphaFoldDB" id="A0A0G0T2Z9"/>
<dbReference type="InterPro" id="IPR004360">
    <property type="entry name" value="Glyas_Fos-R_dOase_dom"/>
</dbReference>
<comment type="caution">
    <text evidence="2">The sequence shown here is derived from an EMBL/GenBank/DDBJ whole genome shotgun (WGS) entry which is preliminary data.</text>
</comment>
<dbReference type="EMBL" id="LBYB01000010">
    <property type="protein sequence ID" value="KKR41485.1"/>
    <property type="molecule type" value="Genomic_DNA"/>
</dbReference>
<dbReference type="Proteomes" id="UP000034881">
    <property type="component" value="Unassembled WGS sequence"/>
</dbReference>
<dbReference type="Pfam" id="PF00903">
    <property type="entry name" value="Glyoxalase"/>
    <property type="match status" value="1"/>
</dbReference>
<feature type="domain" description="VOC" evidence="1">
    <location>
        <begin position="4"/>
        <end position="122"/>
    </location>
</feature>
<evidence type="ECO:0000313" key="2">
    <source>
        <dbReference type="EMBL" id="KKR41485.1"/>
    </source>
</evidence>
<proteinExistence type="predicted"/>
<accession>A0A0G0T2Z9</accession>
<gene>
    <name evidence="2" type="ORF">UT77_C0010G0011</name>
</gene>
<dbReference type="InterPro" id="IPR029068">
    <property type="entry name" value="Glyas_Bleomycin-R_OHBP_Dase"/>
</dbReference>
<evidence type="ECO:0000259" key="1">
    <source>
        <dbReference type="PROSITE" id="PS51819"/>
    </source>
</evidence>
<dbReference type="InterPro" id="IPR037523">
    <property type="entry name" value="VOC_core"/>
</dbReference>
<dbReference type="SUPFAM" id="SSF54593">
    <property type="entry name" value="Glyoxalase/Bleomycin resistance protein/Dihydroxybiphenyl dioxygenase"/>
    <property type="match status" value="1"/>
</dbReference>
<sequence length="123" mass="14262">MFNRISTVLIWSEDYKSLADWYKEKLGLIMKSQLNHPEDTGALFQIGDTQLWIGKHSEVKGKNKDRARHMFNLDVDSVEKAYQYLKDKGVEFIAPPFKAPTINYYFATFLDLDNNIVQLIGSK</sequence>
<name>A0A0G0T2Z9_9BACT</name>
<protein>
    <recommendedName>
        <fullName evidence="1">VOC domain-containing protein</fullName>
    </recommendedName>
</protein>
<reference evidence="2 3" key="1">
    <citation type="journal article" date="2015" name="Nature">
        <title>rRNA introns, odd ribosomes, and small enigmatic genomes across a large radiation of phyla.</title>
        <authorList>
            <person name="Brown C.T."/>
            <person name="Hug L.A."/>
            <person name="Thomas B.C."/>
            <person name="Sharon I."/>
            <person name="Castelle C.J."/>
            <person name="Singh A."/>
            <person name="Wilkins M.J."/>
            <person name="Williams K.H."/>
            <person name="Banfield J.F."/>
        </authorList>
    </citation>
    <scope>NUCLEOTIDE SEQUENCE [LARGE SCALE GENOMIC DNA]</scope>
</reference>
<dbReference type="Gene3D" id="3.10.180.10">
    <property type="entry name" value="2,3-Dihydroxybiphenyl 1,2-Dioxygenase, domain 1"/>
    <property type="match status" value="1"/>
</dbReference>
<evidence type="ECO:0000313" key="3">
    <source>
        <dbReference type="Proteomes" id="UP000034881"/>
    </source>
</evidence>
<dbReference type="PROSITE" id="PS51819">
    <property type="entry name" value="VOC"/>
    <property type="match status" value="1"/>
</dbReference>